<organism evidence="1 2">
    <name type="scientific">Mesobacillus campisalis</name>
    <dbReference type="NCBI Taxonomy" id="1408103"/>
    <lineage>
        <taxon>Bacteria</taxon>
        <taxon>Bacillati</taxon>
        <taxon>Bacillota</taxon>
        <taxon>Bacilli</taxon>
        <taxon>Bacillales</taxon>
        <taxon>Bacillaceae</taxon>
        <taxon>Mesobacillus</taxon>
    </lineage>
</organism>
<evidence type="ECO:0000313" key="1">
    <source>
        <dbReference type="EMBL" id="KKK38082.1"/>
    </source>
</evidence>
<protein>
    <submittedName>
        <fullName evidence="1">Uncharacterized protein</fullName>
    </submittedName>
</protein>
<gene>
    <name evidence="1" type="ORF">WQ57_09655</name>
</gene>
<proteinExistence type="predicted"/>
<dbReference type="RefSeq" id="WP_046523558.1">
    <property type="nucleotide sequence ID" value="NZ_LAYY01000009.1"/>
</dbReference>
<dbReference type="AlphaFoldDB" id="A0A0M2SYN4"/>
<dbReference type="Proteomes" id="UP000034166">
    <property type="component" value="Unassembled WGS sequence"/>
</dbReference>
<reference evidence="1 2" key="1">
    <citation type="submission" date="2015-04" db="EMBL/GenBank/DDBJ databases">
        <title>Taxonomic description and genome sequence of Bacillus campisalis sp. nov., a novel member of the genus Bacillus isolated from solar saltern.</title>
        <authorList>
            <person name="Mathan Kumar R."/>
            <person name="Kaur G."/>
            <person name="Kumar A."/>
            <person name="Singh N.K."/>
            <person name="Kaur N."/>
            <person name="Kumar N."/>
            <person name="Mayilraj S."/>
        </authorList>
    </citation>
    <scope>NUCLEOTIDE SEQUENCE [LARGE SCALE GENOMIC DNA]</scope>
    <source>
        <strain evidence="1 2">SA2-6</strain>
    </source>
</reference>
<evidence type="ECO:0000313" key="2">
    <source>
        <dbReference type="Proteomes" id="UP000034166"/>
    </source>
</evidence>
<dbReference type="PATRIC" id="fig|1408103.3.peg.2168"/>
<dbReference type="EMBL" id="LAYY01000009">
    <property type="protein sequence ID" value="KKK38082.1"/>
    <property type="molecule type" value="Genomic_DNA"/>
</dbReference>
<sequence>MFYFVNFAYNNTVPSFRIEEVIDRIRSMPHFLVGDSAFVFNDELTEKGLYNYLIEPLSNSDLENTICQIYNKPASYKSFPPELEEWMKEMDGRR</sequence>
<accession>A0A0M2SYN4</accession>
<name>A0A0M2SYN4_9BACI</name>
<keyword evidence="2" id="KW-1185">Reference proteome</keyword>
<comment type="caution">
    <text evidence="1">The sequence shown here is derived from an EMBL/GenBank/DDBJ whole genome shotgun (WGS) entry which is preliminary data.</text>
</comment>